<keyword evidence="3" id="KW-0808">Transferase</keyword>
<name>A0A841Z8R6_9LIST</name>
<sequence length="413" mass="47547">MRILYLHQYFATRNSHTGTRSYEFAKKLIEKGHEVYMLTTDTFLAGETPYKEEKNVKYYQIEGIEVIAMKNNYSNYMGLIKRGWSFFSYMQKAYKIGKKMRNIDIMFSTSTPLTIAIPTLRLQKKLKVPFVFEVRDLWPEAPKQMGAIKSKFILNQLEKLELKTYQKADHIISLSPGMTEGIVAVGIEQDKVTMVPNLSDLNLFDLEKNYEKEQREWRARFQLENQFLLLHLGAMGEANGLDYLVESAKVLKDRGREDIKVVISGDGKSKPRLERYCAKNRLTNVIFTGHVSRSDVPMITGLANITMTCFKPVPILKTNSPNKFFDSLAAGKPIIVNSDGWTKDIVEEYGIGHYVDPTKPEELADLLIQLEGQRERLAILQPKIRRIAEERYSAEKLADKVERILVETLERSK</sequence>
<dbReference type="Pfam" id="PF13439">
    <property type="entry name" value="Glyco_transf_4"/>
    <property type="match status" value="1"/>
</dbReference>
<reference evidence="3 4" key="1">
    <citation type="submission" date="2020-03" db="EMBL/GenBank/DDBJ databases">
        <title>Soil Listeria distribution.</title>
        <authorList>
            <person name="Liao J."/>
            <person name="Wiedmann M."/>
        </authorList>
    </citation>
    <scope>NUCLEOTIDE SEQUENCE [LARGE SCALE GENOMIC DNA]</scope>
    <source>
        <strain evidence="3 4">FSL L7-1523</strain>
    </source>
</reference>
<feature type="domain" description="Glycosyl transferase family 1" evidence="1">
    <location>
        <begin position="214"/>
        <end position="378"/>
    </location>
</feature>
<organism evidence="3 4">
    <name type="scientific">Listeria weihenstephanensis</name>
    <dbReference type="NCBI Taxonomy" id="1006155"/>
    <lineage>
        <taxon>Bacteria</taxon>
        <taxon>Bacillati</taxon>
        <taxon>Bacillota</taxon>
        <taxon>Bacilli</taxon>
        <taxon>Bacillales</taxon>
        <taxon>Listeriaceae</taxon>
        <taxon>Listeria</taxon>
    </lineage>
</organism>
<dbReference type="AlphaFoldDB" id="A0A841Z8R6"/>
<dbReference type="InterPro" id="IPR028098">
    <property type="entry name" value="Glyco_trans_4-like_N"/>
</dbReference>
<evidence type="ECO:0000313" key="4">
    <source>
        <dbReference type="Proteomes" id="UP000564536"/>
    </source>
</evidence>
<dbReference type="EMBL" id="JAARRL010000027">
    <property type="protein sequence ID" value="MBC1501695.1"/>
    <property type="molecule type" value="Genomic_DNA"/>
</dbReference>
<feature type="domain" description="Glycosyltransferase subfamily 4-like N-terminal" evidence="2">
    <location>
        <begin position="19"/>
        <end position="201"/>
    </location>
</feature>
<dbReference type="Gene3D" id="3.40.50.2000">
    <property type="entry name" value="Glycogen Phosphorylase B"/>
    <property type="match status" value="2"/>
</dbReference>
<dbReference type="GO" id="GO:0016758">
    <property type="term" value="F:hexosyltransferase activity"/>
    <property type="evidence" value="ECO:0007669"/>
    <property type="project" value="TreeGrafter"/>
</dbReference>
<dbReference type="InterPro" id="IPR050194">
    <property type="entry name" value="Glycosyltransferase_grp1"/>
</dbReference>
<accession>A0A841Z8R6</accession>
<comment type="caution">
    <text evidence="3">The sequence shown here is derived from an EMBL/GenBank/DDBJ whole genome shotgun (WGS) entry which is preliminary data.</text>
</comment>
<dbReference type="PANTHER" id="PTHR45947">
    <property type="entry name" value="SULFOQUINOVOSYL TRANSFERASE SQD2"/>
    <property type="match status" value="1"/>
</dbReference>
<dbReference type="Proteomes" id="UP000564536">
    <property type="component" value="Unassembled WGS sequence"/>
</dbReference>
<proteinExistence type="predicted"/>
<dbReference type="PANTHER" id="PTHR45947:SF3">
    <property type="entry name" value="SULFOQUINOVOSYL TRANSFERASE SQD2"/>
    <property type="match status" value="1"/>
</dbReference>
<dbReference type="RefSeq" id="WP_118907725.1">
    <property type="nucleotide sequence ID" value="NZ_CP011102.1"/>
</dbReference>
<evidence type="ECO:0000259" key="1">
    <source>
        <dbReference type="Pfam" id="PF00534"/>
    </source>
</evidence>
<dbReference type="InterPro" id="IPR001296">
    <property type="entry name" value="Glyco_trans_1"/>
</dbReference>
<protein>
    <submittedName>
        <fullName evidence="3">Glycosyltransferase family 4 protein</fullName>
    </submittedName>
</protein>
<dbReference type="CDD" id="cd03794">
    <property type="entry name" value="GT4_WbuB-like"/>
    <property type="match status" value="1"/>
</dbReference>
<dbReference type="SUPFAM" id="SSF53756">
    <property type="entry name" value="UDP-Glycosyltransferase/glycogen phosphorylase"/>
    <property type="match status" value="1"/>
</dbReference>
<evidence type="ECO:0000259" key="2">
    <source>
        <dbReference type="Pfam" id="PF13439"/>
    </source>
</evidence>
<dbReference type="Pfam" id="PF00534">
    <property type="entry name" value="Glycos_transf_1"/>
    <property type="match status" value="1"/>
</dbReference>
<gene>
    <name evidence="3" type="ORF">HB943_13895</name>
</gene>
<evidence type="ECO:0000313" key="3">
    <source>
        <dbReference type="EMBL" id="MBC1501695.1"/>
    </source>
</evidence>